<evidence type="ECO:0000313" key="7">
    <source>
        <dbReference type="EMBL" id="AGO87433.1"/>
    </source>
</evidence>
<dbReference type="AlphaFoldDB" id="S4W9T2"/>
<keyword evidence="5" id="KW-0804">Transcription</keyword>
<keyword evidence="2" id="KW-0663">Pyridoxal phosphate</keyword>
<accession>S4W9T2</accession>
<dbReference type="SUPFAM" id="SSF46785">
    <property type="entry name" value="Winged helix' DNA-binding domain"/>
    <property type="match status" value="1"/>
</dbReference>
<dbReference type="InterPro" id="IPR015424">
    <property type="entry name" value="PyrdxlP-dep_Trfase"/>
</dbReference>
<dbReference type="GO" id="GO:0003700">
    <property type="term" value="F:DNA-binding transcription factor activity"/>
    <property type="evidence" value="ECO:0007669"/>
    <property type="project" value="InterPro"/>
</dbReference>
<dbReference type="SUPFAM" id="SSF53383">
    <property type="entry name" value="PLP-dependent transferases"/>
    <property type="match status" value="1"/>
</dbReference>
<dbReference type="EC" id="2.6.1.1" evidence="7"/>
<evidence type="ECO:0000259" key="6">
    <source>
        <dbReference type="PROSITE" id="PS50949"/>
    </source>
</evidence>
<dbReference type="GO" id="GO:0004069">
    <property type="term" value="F:L-aspartate:2-oxoglutarate aminotransferase activity"/>
    <property type="evidence" value="ECO:0007669"/>
    <property type="project" value="UniProtKB-EC"/>
</dbReference>
<protein>
    <submittedName>
        <fullName evidence="7">Transcriptional regulator GNTR family domain/aspartate aminotransferase</fullName>
        <ecNumber evidence="7">2.6.1.1</ecNumber>
    </submittedName>
</protein>
<dbReference type="PANTHER" id="PTHR46577">
    <property type="entry name" value="HTH-TYPE TRANSCRIPTIONAL REGULATORY PROTEIN GABR"/>
    <property type="match status" value="1"/>
</dbReference>
<reference evidence="7" key="1">
    <citation type="submission" date="2013-03" db="EMBL/GenBank/DDBJ databases">
        <authorList>
            <person name="Ballestriero F."/>
        </authorList>
    </citation>
    <scope>NUCLEOTIDE SEQUENCE</scope>
</reference>
<organism evidence="7">
    <name type="scientific">uncultured bacterium B26B6</name>
    <dbReference type="NCBI Taxonomy" id="1329636"/>
    <lineage>
        <taxon>Bacteria</taxon>
        <taxon>environmental samples</taxon>
    </lineage>
</organism>
<proteinExistence type="inferred from homology"/>
<dbReference type="InterPro" id="IPR000524">
    <property type="entry name" value="Tscrpt_reg_HTH_GntR"/>
</dbReference>
<evidence type="ECO:0000256" key="5">
    <source>
        <dbReference type="ARBA" id="ARBA00023163"/>
    </source>
</evidence>
<dbReference type="CDD" id="cd07377">
    <property type="entry name" value="WHTH_GntR"/>
    <property type="match status" value="1"/>
</dbReference>
<dbReference type="CDD" id="cd00609">
    <property type="entry name" value="AAT_like"/>
    <property type="match status" value="1"/>
</dbReference>
<dbReference type="InterPro" id="IPR051446">
    <property type="entry name" value="HTH_trans_reg/aminotransferase"/>
</dbReference>
<name>S4W9T2_9BACT</name>
<keyword evidence="7" id="KW-0808">Transferase</keyword>
<dbReference type="SMART" id="SM00345">
    <property type="entry name" value="HTH_GNTR"/>
    <property type="match status" value="1"/>
</dbReference>
<dbReference type="EMBL" id="KC810033">
    <property type="protein sequence ID" value="AGO87433.1"/>
    <property type="molecule type" value="Genomic_DNA"/>
</dbReference>
<dbReference type="GO" id="GO:0003677">
    <property type="term" value="F:DNA binding"/>
    <property type="evidence" value="ECO:0007669"/>
    <property type="project" value="UniProtKB-KW"/>
</dbReference>
<dbReference type="InterPro" id="IPR036388">
    <property type="entry name" value="WH-like_DNA-bd_sf"/>
</dbReference>
<evidence type="ECO:0000256" key="2">
    <source>
        <dbReference type="ARBA" id="ARBA00022898"/>
    </source>
</evidence>
<dbReference type="PROSITE" id="PS50949">
    <property type="entry name" value="HTH_GNTR"/>
    <property type="match status" value="1"/>
</dbReference>
<dbReference type="Gene3D" id="3.40.640.10">
    <property type="entry name" value="Type I PLP-dependent aspartate aminotransferase-like (Major domain)"/>
    <property type="match status" value="1"/>
</dbReference>
<keyword evidence="7" id="KW-0032">Aminotransferase</keyword>
<evidence type="ECO:0000256" key="1">
    <source>
        <dbReference type="ARBA" id="ARBA00005384"/>
    </source>
</evidence>
<dbReference type="InterPro" id="IPR015421">
    <property type="entry name" value="PyrdxlP-dep_Trfase_major"/>
</dbReference>
<dbReference type="Gene3D" id="1.10.10.10">
    <property type="entry name" value="Winged helix-like DNA-binding domain superfamily/Winged helix DNA-binding domain"/>
    <property type="match status" value="1"/>
</dbReference>
<dbReference type="Pfam" id="PF00392">
    <property type="entry name" value="GntR"/>
    <property type="match status" value="1"/>
</dbReference>
<evidence type="ECO:0000256" key="4">
    <source>
        <dbReference type="ARBA" id="ARBA00023125"/>
    </source>
</evidence>
<comment type="similarity">
    <text evidence="1">In the C-terminal section; belongs to the class-I pyridoxal-phosphate-dependent aminotransferase family.</text>
</comment>
<keyword evidence="3" id="KW-0805">Transcription regulation</keyword>
<evidence type="ECO:0000256" key="3">
    <source>
        <dbReference type="ARBA" id="ARBA00023015"/>
    </source>
</evidence>
<dbReference type="PANTHER" id="PTHR46577:SF1">
    <property type="entry name" value="HTH-TYPE TRANSCRIPTIONAL REGULATORY PROTEIN GABR"/>
    <property type="match status" value="1"/>
</dbReference>
<dbReference type="InterPro" id="IPR036390">
    <property type="entry name" value="WH_DNA-bd_sf"/>
</dbReference>
<feature type="domain" description="HTH gntR-type" evidence="6">
    <location>
        <begin position="14"/>
        <end position="82"/>
    </location>
</feature>
<sequence length="488" mass="55181">MFIDGLVLDATSRTPMHRQLYTSLREMVLSGILPGGAQMPSSRALSVRLGVSRFTIVTAMDQLIAEGYLRTVSGSGTYVETIPNIPSSSPIAVTQEVNHAEDDHIRLLSKRAQKLYWRDSISLNKSARYLHMSAPDHRLFPFQAWSKLTKEVLSNIESRVAYYRDTDEPSLLEQQIAAQVAVSRGIRCDPEEVVTTFGAHHAVSLLTELLLDPSDTVGFEEPGMSAVRAIFQSHGCHVVPMTVDQFGADPSTLSEQNVKLAFVTAAKQQPLTIAMPAKRKLEILFWAAENGSIVIEDDLGSEFRYLGRPIPPLKAMDRDNRVIYIGAFSMSLLQTLRIGYMIMPRKLAIQCRRLIQVRYRAMPQLTEQILARFIEEGHFTRHLYKTHRIYAKRQERLLEILHDKFEEVFEPPQFSAGFYNLCYFSDPSIDENRLLTICNDRGLGIEQLSYYYRSKKSPKSGLLIGFASSTENEIEIGTTILRQCVKDV</sequence>
<dbReference type="PRINTS" id="PR00035">
    <property type="entry name" value="HTHGNTR"/>
</dbReference>
<keyword evidence="4" id="KW-0238">DNA-binding</keyword>